<reference evidence="1 2" key="2">
    <citation type="submission" date="2007-04" db="EMBL/GenBank/DDBJ databases">
        <title>Draft genome sequence of Ruminococcus obeum (ATCC 29174).</title>
        <authorList>
            <person name="Sudarsanam P."/>
            <person name="Ley R."/>
            <person name="Guruge J."/>
            <person name="Turnbaugh P.J."/>
            <person name="Mahowald M."/>
            <person name="Liep D."/>
            <person name="Gordon J."/>
        </authorList>
    </citation>
    <scope>NUCLEOTIDE SEQUENCE [LARGE SCALE GENOMIC DNA]</scope>
    <source>
        <strain evidence="1 2">ATCC 29174</strain>
    </source>
</reference>
<dbReference type="Proteomes" id="UP000006002">
    <property type="component" value="Unassembled WGS sequence"/>
</dbReference>
<evidence type="ECO:0000313" key="2">
    <source>
        <dbReference type="Proteomes" id="UP000006002"/>
    </source>
</evidence>
<protein>
    <submittedName>
        <fullName evidence="1">Uncharacterized protein</fullName>
    </submittedName>
</protein>
<sequence length="51" mass="6264">MPLLIEYYVVLLLYNIPKKIFNKKMPCKDIKFSSKIKPFKIFEQSEMHWKN</sequence>
<dbReference type="EMBL" id="AAVO02000008">
    <property type="protein sequence ID" value="EDM87274.1"/>
    <property type="molecule type" value="Genomic_DNA"/>
</dbReference>
<accession>A5ZT50</accession>
<evidence type="ECO:0000313" key="1">
    <source>
        <dbReference type="EMBL" id="EDM87274.1"/>
    </source>
</evidence>
<dbReference type="AlphaFoldDB" id="A5ZT50"/>
<organism evidence="1 2">
    <name type="scientific">Blautia obeum ATCC 29174</name>
    <dbReference type="NCBI Taxonomy" id="411459"/>
    <lineage>
        <taxon>Bacteria</taxon>
        <taxon>Bacillati</taxon>
        <taxon>Bacillota</taxon>
        <taxon>Clostridia</taxon>
        <taxon>Lachnospirales</taxon>
        <taxon>Lachnospiraceae</taxon>
        <taxon>Blautia</taxon>
    </lineage>
</organism>
<reference evidence="1 2" key="1">
    <citation type="submission" date="2007-03" db="EMBL/GenBank/DDBJ databases">
        <authorList>
            <person name="Fulton L."/>
            <person name="Clifton S."/>
            <person name="Fulton B."/>
            <person name="Xu J."/>
            <person name="Minx P."/>
            <person name="Pepin K.H."/>
            <person name="Johnson M."/>
            <person name="Thiruvilangam P."/>
            <person name="Bhonagiri V."/>
            <person name="Nash W.E."/>
            <person name="Mardis E.R."/>
            <person name="Wilson R.K."/>
        </authorList>
    </citation>
    <scope>NUCLEOTIDE SEQUENCE [LARGE SCALE GENOMIC DNA]</scope>
    <source>
        <strain evidence="1 2">ATCC 29174</strain>
    </source>
</reference>
<name>A5ZT50_9FIRM</name>
<dbReference type="HOGENOM" id="CLU_3096184_0_0_9"/>
<gene>
    <name evidence="1" type="ORF">RUMOBE_02179</name>
</gene>
<proteinExistence type="predicted"/>
<comment type="caution">
    <text evidence="1">The sequence shown here is derived from an EMBL/GenBank/DDBJ whole genome shotgun (WGS) entry which is preliminary data.</text>
</comment>